<evidence type="ECO:0000259" key="8">
    <source>
        <dbReference type="SMART" id="SM00495"/>
    </source>
</evidence>
<dbReference type="EMBL" id="VYTZ01000006">
    <property type="protein sequence ID" value="KAA9377757.1"/>
    <property type="molecule type" value="Genomic_DNA"/>
</dbReference>
<dbReference type="PROSITE" id="PS50818">
    <property type="entry name" value="INTEIN_C_TER"/>
    <property type="match status" value="1"/>
</dbReference>
<dbReference type="Gene3D" id="2.10.10.20">
    <property type="entry name" value="Carbohydrate-binding module superfamily 5/12"/>
    <property type="match status" value="1"/>
</dbReference>
<dbReference type="InterPro" id="IPR036844">
    <property type="entry name" value="Hint_dom_sf"/>
</dbReference>
<evidence type="ECO:0000256" key="7">
    <source>
        <dbReference type="SAM" id="MobiDB-lite"/>
    </source>
</evidence>
<organism evidence="9 10">
    <name type="scientific">Microbispora cellulosiformans</name>
    <dbReference type="NCBI Taxonomy" id="2614688"/>
    <lineage>
        <taxon>Bacteria</taxon>
        <taxon>Bacillati</taxon>
        <taxon>Actinomycetota</taxon>
        <taxon>Actinomycetes</taxon>
        <taxon>Streptosporangiales</taxon>
        <taxon>Streptosporangiaceae</taxon>
        <taxon>Microbispora</taxon>
    </lineage>
</organism>
<keyword evidence="2" id="KW-0964">Secreted</keyword>
<dbReference type="Pfam" id="PF25023">
    <property type="entry name" value="TEN_YD-shell"/>
    <property type="match status" value="1"/>
</dbReference>
<keyword evidence="4" id="KW-0677">Repeat</keyword>
<proteinExistence type="predicted"/>
<comment type="subcellular location">
    <subcellularLocation>
        <location evidence="1">Secreted</location>
    </subcellularLocation>
</comment>
<feature type="compositionally biased region" description="Low complexity" evidence="7">
    <location>
        <begin position="110"/>
        <end position="134"/>
    </location>
</feature>
<keyword evidence="10" id="KW-1185">Reference proteome</keyword>
<dbReference type="GO" id="GO:0004553">
    <property type="term" value="F:hydrolase activity, hydrolyzing O-glycosyl compounds"/>
    <property type="evidence" value="ECO:0007669"/>
    <property type="project" value="InterPro"/>
</dbReference>
<feature type="region of interest" description="Disordered" evidence="7">
    <location>
        <begin position="1907"/>
        <end position="1938"/>
    </location>
</feature>
<dbReference type="InterPro" id="IPR006530">
    <property type="entry name" value="YD"/>
</dbReference>
<dbReference type="InterPro" id="IPR013783">
    <property type="entry name" value="Ig-like_fold"/>
</dbReference>
<dbReference type="PANTHER" id="PTHR32305:SF17">
    <property type="entry name" value="TRNA NUCLEASE WAPA"/>
    <property type="match status" value="1"/>
</dbReference>
<dbReference type="InterPro" id="IPR031325">
    <property type="entry name" value="RHS_repeat"/>
</dbReference>
<dbReference type="Proteomes" id="UP000327011">
    <property type="component" value="Unassembled WGS sequence"/>
</dbReference>
<dbReference type="Gene3D" id="2.60.40.10">
    <property type="entry name" value="Immunoglobulins"/>
    <property type="match status" value="1"/>
</dbReference>
<feature type="region of interest" description="Disordered" evidence="7">
    <location>
        <begin position="1383"/>
        <end position="1449"/>
    </location>
</feature>
<dbReference type="InterPro" id="IPR022385">
    <property type="entry name" value="Rhs_assc_core"/>
</dbReference>
<dbReference type="CDD" id="cd00081">
    <property type="entry name" value="Hint"/>
    <property type="match status" value="1"/>
</dbReference>
<feature type="region of interest" description="Disordered" evidence="7">
    <location>
        <begin position="2590"/>
        <end position="2612"/>
    </location>
</feature>
<dbReference type="Pfam" id="PF07591">
    <property type="entry name" value="PT-HINT"/>
    <property type="match status" value="1"/>
</dbReference>
<dbReference type="NCBIfam" id="TIGR03696">
    <property type="entry name" value="Rhs_assc_core"/>
    <property type="match status" value="1"/>
</dbReference>
<evidence type="ECO:0000256" key="6">
    <source>
        <dbReference type="ARBA" id="ARBA00023026"/>
    </source>
</evidence>
<protein>
    <submittedName>
        <fullName evidence="9">DNRLRE domain-containing protein</fullName>
    </submittedName>
</protein>
<name>A0A5J5K1A6_9ACTN</name>
<dbReference type="SUPFAM" id="SSF51055">
    <property type="entry name" value="Carbohydrate binding domain"/>
    <property type="match status" value="1"/>
</dbReference>
<dbReference type="GO" id="GO:0005576">
    <property type="term" value="C:extracellular region"/>
    <property type="evidence" value="ECO:0007669"/>
    <property type="project" value="UniProtKB-SubCell"/>
</dbReference>
<dbReference type="Gene3D" id="2.180.10.10">
    <property type="entry name" value="RHS repeat-associated core"/>
    <property type="match status" value="2"/>
</dbReference>
<dbReference type="PANTHER" id="PTHR32305">
    <property type="match status" value="1"/>
</dbReference>
<evidence type="ECO:0000256" key="1">
    <source>
        <dbReference type="ARBA" id="ARBA00004613"/>
    </source>
</evidence>
<dbReference type="NCBIfam" id="NF033679">
    <property type="entry name" value="DNRLRE_dom"/>
    <property type="match status" value="1"/>
</dbReference>
<feature type="compositionally biased region" description="Polar residues" evidence="7">
    <location>
        <begin position="1091"/>
        <end position="1109"/>
    </location>
</feature>
<dbReference type="GO" id="GO:0030246">
    <property type="term" value="F:carbohydrate binding"/>
    <property type="evidence" value="ECO:0007669"/>
    <property type="project" value="InterPro"/>
</dbReference>
<feature type="region of interest" description="Disordered" evidence="7">
    <location>
        <begin position="34"/>
        <end position="83"/>
    </location>
</feature>
<dbReference type="GO" id="GO:0005975">
    <property type="term" value="P:carbohydrate metabolic process"/>
    <property type="evidence" value="ECO:0007669"/>
    <property type="project" value="InterPro"/>
</dbReference>
<sequence length="3514" mass="370246">MRDHFWRSSVGAVAVLGVFVAGIGVPDGLTQKATAAEAPSSGGERSVDGHPIAPKAAPEGVEDAQTPVKRIAPRWPKAGSGKADLSKGAAAVAVAGLPVSVAAVETPSAQASPKAAPPAGSSAQAKPSQPSPAARPTGKATPAPLPSSPSSVAVQTFDNTVARRLGGVGVAVRLARGDAGTTAAPARVTVDYSSFGNAYAGGFASRLTVRKVPACMLDAAPSQQCQDRAKATTRTLPVVNDVAHGKLTAIMDAAPAAEASASSGAFVYTLATSASSTGSDATGSFAATDLKPSGTWQVGVSGGEFSYSYPVPAVPPPGGSAPDLALQYSSSSVDSLTSYTNNQAPLVGVGWDLSAGFIERQFQQCALPGERLEGHLCWESPDSDPAGSALTLSVEGRSSKIVKESSSGAYKTEEDFGWKIDYVTSGGESGQPYWKVTTQSGTVYRFGFHRDSSWQVPVLGDDSGEPCHSAFVASGSSYPEASAFCPAAWRWQLDQEVDPNGNVIDYTYARETNTYCRAGGTVCSWVPEYTVSYDRGGYLTQVAYGHNLNVPGSSPTGRIAFAAVDRGTPPDGVTDWEDDTPTDLLCLSSGNCGSNGTPTFFTSKRLDSITASAWNATSSQWEDVTQLKLTYDWIDTDCPDDSPFGCFGKPVLWLDHIQQIGMAGNGPDIPAPPIDFTATLLDNRADSIEYSEDQAPFRMPRISALTTGLGGVTEITYGQANPCDDQGMTGWDVSDQDCYGWELYNYTLGESSIYQNGAIYNKWLVMKTVERDLVAGSPDQVTQYQYVGSPAWARPVELITTPRQCTGDSYLLEEYYPWLQTCYEWPGNWTEWRGYQTVRVFKGTLGGDLSQVSVTASSFYRGLYDDTLADGTAKHTQVSDFDGTAHDDLRVFSGRPLQEQTLRLTGMSTPVFACTYPTWRSGVTYDAGDRVSYQNHHWEAYVSNRANSGFNSSWWTDLGPCPKTTPVPNAFDEESSVRYEYTNVVTGGGPSVYDPHQVNQTREVAREKATSGWRYTETKTEYNADGLPVKVNDYGEPGTATDNTCTVTTYARNTSKWLIDYKGSEEKHAGDDCSAGDLLSRTVTFYDGATGPTSNTPTRGNATETRAYSTASEYSVTKTTFDDYGRPLTSTDPLGKSTTTTYTPAVGWPSGGVAVTNPLGHTATTWSSPYNGEIVGSRDANGNDMNIDYDALGRALLLWTPMAPKSGGTPAAKVAYTIPMNGTGAVTGPPVTATSRLQSGSNTSAKWVTTYSYDDGFGRLREAQSASPAGGRIVQVTTYDARGLTAASSAPAYNSAQPGSGLLNPALTSLPQWSAPVYDALERTVAQVDMSGSGELRRTITNYLGADKYEITPPVGGKTVYYTDTAKQAIKIEEWLTGAGGQQAAAAGPASPAATAGSSAGAASTQPTTDPSPQPKTDESSDVLSASEADAVRGSARAKAKRSGKPVEVAALTSPVSSTLANPDGSFTTTISTQPTRIKRSGTWTAIDTSLVEKNNVLVPQAGPKVQVSNGGTGPFATMADDAGNSIALSWPTPLPRPTVKGNVARYADAAGEGADLLVTVLPGGVRHDIELRERPSGPLNFTIGVKTAGWHLTQDGEGRLQLTDQAGTLVTPVAEPVMHATHPPAPAGERNAASAKAVAAGSRIGAVTTRLTGSGTDQVLTLTPDGKFLADPKTVFPVVVDPTVSLSAAADTWTTTGGGSNSADPSLYVEASPPFFGGFASRSYLKFDTSSLTGAQISSASLKLYKTYDDIVGMSGGPKVSRVTASWNPTTLTWAAQPSVTTTGQATLSASSIHDGAAETLTWPITSIVQAWASGTPNYGLQVREYDETNDWAVLQFDSAEATGSGTHPPQLSVTYTIASAPAAGSLSISPLTGTAVSSLTPALHATVSDPAGGTLRADYEVEHDPAYPAEGTGQIWTGSSSGVSSGSDAPAAVPAGKLTDGWHLRWRARATNTGTSTSSAWSGWQTAVVAVPDPVVDQMQATPSQDLSGTKVTSTLTPGLAARVTTSDGGASRVEFEVEHDPADTAHGAGQIWTTGVDNVASGTQATVTVPGGKLTDGWQVRWRARAVAAGSNASAWSSWQPLTVKLPAAGVSQLQITPSQTSGQTTTVTSLTPQLLATVTDAYGAPLRAEFELEHDPADTAHGTGQIWTTGVDNVASGTQATVTVPGGKLTSGWGIRWRVRAVNATTQVTSAWSGWQSATVDVGNVAPDPAVTALQVTPSSVTGGTTVTTSLAPQLRAQVTNPAGGTLRAEFELEHDPADTDHGTGQIWATAIDDVPAGTQATVTVPDGKLSEGWVVRWRARALAGATASAWSDWQTVTVDQPDPVLGTLQVTPSSVTGGTTVTSSLTPQLLAQVTDPTGGKVRAEFELEHDPADTQHGTGQIWTTAIDDVTSGTQATAAVPDSKLADGWLVRWRARAVTAAGTSAWSSWQQLSVIDSTQIPTIDNPRTQPATNGTTNTLTPALIANVNSTNGGQLGAEFQVEHDPTDTAHGTGQIWTTTVTGVTSGNDAAVTIPTGKLSNGWKIRWRARATRGAATSDWTTWQTITVQAAQHYDTTYEYDRGGRMTKQTDANGNVRTFTYDLLGRRTATHDPDAGESQEAYDAAGQTKWSTNGKGEKISYSYDDLGRKTAVWFGNVGSGTKLAEWVYDTLAKGELTSATRFVNGNAYVDAVTAYDPMGRPTGSTITIPSSENLLAGSYNFSTTYTVSGQVKAQTMPAAGGLPAETVTSTYTDLDLPLGLSSDLGGGFTYVGSTTYDSIGRLKKRSYGANGSLKRELEWNPATGWLDWTRTTTQTETANPVIRQDDRYTYDVSGEIIKILDAASSSGDSAGQSECFAYDGLHRLSQAWTTTAANCGSGTASADSLGIDPYAQSYTYDSIGNITSLTNSGKTLTYGYPPPGGSAVRPNAVNSITGQGGTDSYVYDEAGQLTSRTVGGKAGNFTWNELGQLEKARIDGQDTTMVYDADGERLIRRNPNGKVTLYLGSMEIEVDGDTIAGKRYYTAPDGSTIAMRTGGEGATWLMSGLHGSTQLAVDDTTGKVYRERYLPFGQRRGADDLPFTDHGFLGKIEDDSTKLSYLSARYYDSAIAKFISTDPQLDLRKPQWANPYAYSGNNPIGMSDPTGLAVDGGGGSGGGLAPPSSVMNALPSAKRAQFNRLWNQMQKEYTKRYLGADYRSAARADTGPEAQQMRRLAGAQLAYDICRKINCGDAAWNASVHELLNNRDLEDVPLYGEGTRPPGTRGANGSGNKKGSGAKRPGGCSSSFVPGTVVLMADGSEKPIEEVKIGEMVLAQNPVTGKTEARPVIRLINSSGEKSIIQLTVDIDGLDGDKTGLILSTELHPFWVSDLGHWLNAKDLQVGMHLRSSAGDELMVTAVAGYHSSAQRVYNLTTDTLHTYYVGASAAHVLVHNAASCFEMQSAIANDPYLTRAAKEAGKSNQKGLDHLFSQLSQGNLNPGIGTKALAGTDVMYARADDGARLFFRKVGNRIIIVGKANKGNEKKVIARLKKLYAQ</sequence>
<feature type="compositionally biased region" description="Low complexity" evidence="7">
    <location>
        <begin position="1383"/>
        <end position="1411"/>
    </location>
</feature>
<dbReference type="NCBIfam" id="TIGR01643">
    <property type="entry name" value="YD_repeat_2x"/>
    <property type="match status" value="1"/>
</dbReference>
<dbReference type="InterPro" id="IPR003284">
    <property type="entry name" value="Sal_SpvB"/>
</dbReference>
<feature type="compositionally biased region" description="Gly residues" evidence="7">
    <location>
        <begin position="3129"/>
        <end position="3139"/>
    </location>
</feature>
<reference evidence="9 10" key="1">
    <citation type="submission" date="2019-09" db="EMBL/GenBank/DDBJ databases">
        <title>Screening of Novel Bioactive Compounds from Soil-Associated.</title>
        <authorList>
            <person name="Gong X."/>
        </authorList>
    </citation>
    <scope>NUCLEOTIDE SEQUENCE [LARGE SCALE GENOMIC DNA]</scope>
    <source>
        <strain evidence="9 10">Gxj-6</strain>
    </source>
</reference>
<dbReference type="InterPro" id="IPR056823">
    <property type="entry name" value="TEN-like_YD-shell"/>
</dbReference>
<gene>
    <name evidence="9" type="ORF">F5972_19385</name>
</gene>
<evidence type="ECO:0000256" key="3">
    <source>
        <dbReference type="ARBA" id="ARBA00022729"/>
    </source>
</evidence>
<feature type="region of interest" description="Disordered" evidence="7">
    <location>
        <begin position="3123"/>
        <end position="3144"/>
    </location>
</feature>
<dbReference type="Pfam" id="PF24517">
    <property type="entry name" value="CBM96"/>
    <property type="match status" value="1"/>
</dbReference>
<feature type="region of interest" description="Disordered" evidence="7">
    <location>
        <begin position="3231"/>
        <end position="3263"/>
    </location>
</feature>
<dbReference type="Gene3D" id="2.170.16.10">
    <property type="entry name" value="Hedgehog/Intein (Hint) domain"/>
    <property type="match status" value="1"/>
</dbReference>
<feature type="compositionally biased region" description="Low complexity" evidence="7">
    <location>
        <begin position="1920"/>
        <end position="1938"/>
    </location>
</feature>
<feature type="domain" description="Chitin-binding type-3" evidence="8">
    <location>
        <begin position="916"/>
        <end position="958"/>
    </location>
</feature>
<keyword evidence="3" id="KW-0732">Signal</keyword>
<dbReference type="InterPro" id="IPR003610">
    <property type="entry name" value="CBM5/12"/>
</dbReference>
<feature type="region of interest" description="Disordered" evidence="7">
    <location>
        <begin position="110"/>
        <end position="152"/>
    </location>
</feature>
<comment type="caution">
    <text evidence="9">The sequence shown here is derived from an EMBL/GenBank/DDBJ whole genome shotgun (WGS) entry which is preliminary data.</text>
</comment>
<dbReference type="Pfam" id="PF05593">
    <property type="entry name" value="RHS_repeat"/>
    <property type="match status" value="1"/>
</dbReference>
<dbReference type="InterPro" id="IPR055372">
    <property type="entry name" value="CBM96"/>
</dbReference>
<evidence type="ECO:0000313" key="10">
    <source>
        <dbReference type="Proteomes" id="UP000327011"/>
    </source>
</evidence>
<dbReference type="InterPro" id="IPR050708">
    <property type="entry name" value="T6SS_VgrG/RHS"/>
</dbReference>
<dbReference type="SUPFAM" id="SSF51294">
    <property type="entry name" value="Hedgehog/intein (Hint) domain"/>
    <property type="match status" value="1"/>
</dbReference>
<dbReference type="GO" id="GO:0005737">
    <property type="term" value="C:cytoplasm"/>
    <property type="evidence" value="ECO:0007669"/>
    <property type="project" value="InterPro"/>
</dbReference>
<keyword evidence="6" id="KW-0843">Virulence</keyword>
<evidence type="ECO:0000313" key="9">
    <source>
        <dbReference type="EMBL" id="KAA9377757.1"/>
    </source>
</evidence>
<keyword evidence="5" id="KW-0378">Hydrolase</keyword>
<evidence type="ECO:0000256" key="4">
    <source>
        <dbReference type="ARBA" id="ARBA00022737"/>
    </source>
</evidence>
<dbReference type="InterPro" id="IPR036573">
    <property type="entry name" value="CBM_sf_5/12"/>
</dbReference>
<evidence type="ECO:0000256" key="2">
    <source>
        <dbReference type="ARBA" id="ARBA00022525"/>
    </source>
</evidence>
<evidence type="ECO:0000256" key="5">
    <source>
        <dbReference type="ARBA" id="ARBA00022801"/>
    </source>
</evidence>
<dbReference type="InterPro" id="IPR030934">
    <property type="entry name" value="Intein_C"/>
</dbReference>
<dbReference type="SMART" id="SM00495">
    <property type="entry name" value="ChtBD3"/>
    <property type="match status" value="1"/>
</dbReference>
<feature type="region of interest" description="Disordered" evidence="7">
    <location>
        <begin position="1089"/>
        <end position="1109"/>
    </location>
</feature>
<dbReference type="Pfam" id="PF03534">
    <property type="entry name" value="SpvB"/>
    <property type="match status" value="1"/>
</dbReference>
<accession>A0A5J5K1A6</accession>